<sequence length="109" mass="12115">MRSSSVNELLFFDFKIFFKSVLIIVLFESIDVIEEVVVGEEVTSAIASRSELILEGDTLESSDDEDADEDADDDADDDDDDDDDDGEVFDSSFILVTPLFLEPPLLLLT</sequence>
<feature type="compositionally biased region" description="Acidic residues" evidence="1">
    <location>
        <begin position="57"/>
        <end position="88"/>
    </location>
</feature>
<name>A0A9W6T1N7_CANBO</name>
<proteinExistence type="predicted"/>
<dbReference type="EMBL" id="BSXN01001049">
    <property type="protein sequence ID" value="GME71301.1"/>
    <property type="molecule type" value="Genomic_DNA"/>
</dbReference>
<dbReference type="Proteomes" id="UP001165120">
    <property type="component" value="Unassembled WGS sequence"/>
</dbReference>
<evidence type="ECO:0000313" key="3">
    <source>
        <dbReference type="Proteomes" id="UP001165120"/>
    </source>
</evidence>
<comment type="caution">
    <text evidence="2">The sequence shown here is derived from an EMBL/GenBank/DDBJ whole genome shotgun (WGS) entry which is preliminary data.</text>
</comment>
<protein>
    <submittedName>
        <fullName evidence="2">Unnamed protein product</fullName>
    </submittedName>
</protein>
<gene>
    <name evidence="2" type="ORF">Cboi02_000316000</name>
</gene>
<evidence type="ECO:0000256" key="1">
    <source>
        <dbReference type="SAM" id="MobiDB-lite"/>
    </source>
</evidence>
<dbReference type="AlphaFoldDB" id="A0A9W6T1N7"/>
<evidence type="ECO:0000313" key="2">
    <source>
        <dbReference type="EMBL" id="GME71301.1"/>
    </source>
</evidence>
<keyword evidence="3" id="KW-1185">Reference proteome</keyword>
<feature type="region of interest" description="Disordered" evidence="1">
    <location>
        <begin position="55"/>
        <end position="88"/>
    </location>
</feature>
<accession>A0A9W6T1N7</accession>
<reference evidence="2" key="1">
    <citation type="submission" date="2023-04" db="EMBL/GenBank/DDBJ databases">
        <title>Candida boidinii NBRC 10035.</title>
        <authorList>
            <person name="Ichikawa N."/>
            <person name="Sato H."/>
            <person name="Tonouchi N."/>
        </authorList>
    </citation>
    <scope>NUCLEOTIDE SEQUENCE</scope>
    <source>
        <strain evidence="2">NBRC 10035</strain>
    </source>
</reference>
<organism evidence="2 3">
    <name type="scientific">Candida boidinii</name>
    <name type="common">Yeast</name>
    <dbReference type="NCBI Taxonomy" id="5477"/>
    <lineage>
        <taxon>Eukaryota</taxon>
        <taxon>Fungi</taxon>
        <taxon>Dikarya</taxon>
        <taxon>Ascomycota</taxon>
        <taxon>Saccharomycotina</taxon>
        <taxon>Pichiomycetes</taxon>
        <taxon>Pichiales</taxon>
        <taxon>Pichiaceae</taxon>
        <taxon>Ogataea</taxon>
        <taxon>Ogataea/Candida clade</taxon>
    </lineage>
</organism>